<protein>
    <recommendedName>
        <fullName evidence="3 4">EGF-like domain-containing protein</fullName>
    </recommendedName>
</protein>
<dbReference type="PROSITE" id="PS00022">
    <property type="entry name" value="EGF_1"/>
    <property type="match status" value="1"/>
</dbReference>
<keyword evidence="1" id="KW-0245">EGF-like domain</keyword>
<evidence type="ECO:0000313" key="6">
    <source>
        <dbReference type="Proteomes" id="UP000683360"/>
    </source>
</evidence>
<evidence type="ECO:0000256" key="2">
    <source>
        <dbReference type="SAM" id="Phobius"/>
    </source>
</evidence>
<gene>
    <name evidence="5" type="ORF">MEDL_30588</name>
</gene>
<dbReference type="AlphaFoldDB" id="A0A8S3SE98"/>
<evidence type="ECO:0000256" key="1">
    <source>
        <dbReference type="ARBA" id="ARBA00022536"/>
    </source>
</evidence>
<dbReference type="EMBL" id="CAJPWZ010001494">
    <property type="protein sequence ID" value="CAG2216870.1"/>
    <property type="molecule type" value="Genomic_DNA"/>
</dbReference>
<dbReference type="Gene3D" id="2.170.300.10">
    <property type="entry name" value="Tie2 ligand-binding domain superfamily"/>
    <property type="match status" value="1"/>
</dbReference>
<evidence type="ECO:0000259" key="4">
    <source>
        <dbReference type="PROSITE" id="PS01186"/>
    </source>
</evidence>
<feature type="transmembrane region" description="Helical" evidence="2">
    <location>
        <begin position="196"/>
        <end position="219"/>
    </location>
</feature>
<evidence type="ECO:0000259" key="3">
    <source>
        <dbReference type="PROSITE" id="PS00022"/>
    </source>
</evidence>
<proteinExistence type="predicted"/>
<dbReference type="InterPro" id="IPR000742">
    <property type="entry name" value="EGF"/>
</dbReference>
<organism evidence="5 6">
    <name type="scientific">Mytilus edulis</name>
    <name type="common">Blue mussel</name>
    <dbReference type="NCBI Taxonomy" id="6550"/>
    <lineage>
        <taxon>Eukaryota</taxon>
        <taxon>Metazoa</taxon>
        <taxon>Spiralia</taxon>
        <taxon>Lophotrochozoa</taxon>
        <taxon>Mollusca</taxon>
        <taxon>Bivalvia</taxon>
        <taxon>Autobranchia</taxon>
        <taxon>Pteriomorphia</taxon>
        <taxon>Mytilida</taxon>
        <taxon>Mytiloidea</taxon>
        <taxon>Mytilidae</taxon>
        <taxon>Mytilinae</taxon>
        <taxon>Mytilus</taxon>
    </lineage>
</organism>
<dbReference type="PANTHER" id="PTHR24043">
    <property type="entry name" value="SCAVENGER RECEPTOR CLASS F"/>
    <property type="match status" value="1"/>
</dbReference>
<keyword evidence="2" id="KW-1133">Transmembrane helix</keyword>
<keyword evidence="2" id="KW-0812">Transmembrane</keyword>
<dbReference type="InterPro" id="IPR042635">
    <property type="entry name" value="MEGF10/SREC1/2-like"/>
</dbReference>
<keyword evidence="6" id="KW-1185">Reference proteome</keyword>
<keyword evidence="2" id="KW-0472">Membrane</keyword>
<dbReference type="Proteomes" id="UP000683360">
    <property type="component" value="Unassembled WGS sequence"/>
</dbReference>
<reference evidence="5" key="1">
    <citation type="submission" date="2021-03" db="EMBL/GenBank/DDBJ databases">
        <authorList>
            <person name="Bekaert M."/>
        </authorList>
    </citation>
    <scope>NUCLEOTIDE SEQUENCE</scope>
</reference>
<dbReference type="PROSITE" id="PS01186">
    <property type="entry name" value="EGF_2"/>
    <property type="match status" value="1"/>
</dbReference>
<evidence type="ECO:0000313" key="5">
    <source>
        <dbReference type="EMBL" id="CAG2216870.1"/>
    </source>
</evidence>
<dbReference type="OrthoDB" id="6060805at2759"/>
<name>A0A8S3SE98_MYTED</name>
<dbReference type="GO" id="GO:0005044">
    <property type="term" value="F:scavenger receptor activity"/>
    <property type="evidence" value="ECO:0007669"/>
    <property type="project" value="InterPro"/>
</dbReference>
<sequence length="241" mass="26935">MLLSMMLDFIDASFFDRHSSFFPHHSTYAYCCEDFHEVNGLCEGCPAGQYGLKCNLSCPADHYGFRCKYKCNCFNDGVCHKVNGCVCNDGFSGDSCEKVKACPPGKFGNRCQQMCNCSGGFTCDSETGKCVCPTQDLCNHGSTTKSNVQGVKTTTFIKDITSEALYQRVTQTYDGAVADNISNYRTDRGQVVCEPLVIYNIVVVCALVFIWLLIILYTVKKKISTKRDPNIHRNTHYENKL</sequence>
<accession>A0A8S3SE98</accession>
<comment type="caution">
    <text evidence="5">The sequence shown here is derived from an EMBL/GenBank/DDBJ whole genome shotgun (WGS) entry which is preliminary data.</text>
</comment>
<feature type="domain" description="EGF-like" evidence="3 4">
    <location>
        <begin position="85"/>
        <end position="96"/>
    </location>
</feature>